<dbReference type="RefSeq" id="WP_388347746.1">
    <property type="nucleotide sequence ID" value="NZ_JBIAFJ010000012.1"/>
</dbReference>
<evidence type="ECO:0000313" key="3">
    <source>
        <dbReference type="Proteomes" id="UP001601197"/>
    </source>
</evidence>
<dbReference type="Proteomes" id="UP001601197">
    <property type="component" value="Unassembled WGS sequence"/>
</dbReference>
<evidence type="ECO:0000256" key="1">
    <source>
        <dbReference type="SAM" id="Phobius"/>
    </source>
</evidence>
<accession>A0ABW6KXD1</accession>
<keyword evidence="3" id="KW-1185">Reference proteome</keyword>
<organism evidence="2 3">
    <name type="scientific">Streptomyces kebangsaanensis</name>
    <dbReference type="NCBI Taxonomy" id="864058"/>
    <lineage>
        <taxon>Bacteria</taxon>
        <taxon>Bacillati</taxon>
        <taxon>Actinomycetota</taxon>
        <taxon>Actinomycetes</taxon>
        <taxon>Kitasatosporales</taxon>
        <taxon>Streptomycetaceae</taxon>
        <taxon>Streptomyces</taxon>
    </lineage>
</organism>
<dbReference type="EMBL" id="JBIAFJ010000012">
    <property type="protein sequence ID" value="MFE9171085.1"/>
    <property type="molecule type" value="Genomic_DNA"/>
</dbReference>
<protein>
    <submittedName>
        <fullName evidence="2">Uncharacterized protein</fullName>
    </submittedName>
</protein>
<comment type="caution">
    <text evidence="2">The sequence shown here is derived from an EMBL/GenBank/DDBJ whole genome shotgun (WGS) entry which is preliminary data.</text>
</comment>
<feature type="transmembrane region" description="Helical" evidence="1">
    <location>
        <begin position="41"/>
        <end position="66"/>
    </location>
</feature>
<evidence type="ECO:0000313" key="2">
    <source>
        <dbReference type="EMBL" id="MFE9171085.1"/>
    </source>
</evidence>
<gene>
    <name evidence="2" type="ORF">ACFYNZ_16420</name>
</gene>
<keyword evidence="1" id="KW-1133">Transmembrane helix</keyword>
<keyword evidence="1" id="KW-0472">Membrane</keyword>
<feature type="transmembrane region" description="Helical" evidence="1">
    <location>
        <begin position="78"/>
        <end position="96"/>
    </location>
</feature>
<reference evidence="2 3" key="1">
    <citation type="submission" date="2024-10" db="EMBL/GenBank/DDBJ databases">
        <title>The Natural Products Discovery Center: Release of the First 8490 Sequenced Strains for Exploring Actinobacteria Biosynthetic Diversity.</title>
        <authorList>
            <person name="Kalkreuter E."/>
            <person name="Kautsar S.A."/>
            <person name="Yang D."/>
            <person name="Bader C.D."/>
            <person name="Teijaro C.N."/>
            <person name="Fluegel L."/>
            <person name="Davis C.M."/>
            <person name="Simpson J.R."/>
            <person name="Lauterbach L."/>
            <person name="Steele A.D."/>
            <person name="Gui C."/>
            <person name="Meng S."/>
            <person name="Li G."/>
            <person name="Viehrig K."/>
            <person name="Ye F."/>
            <person name="Su P."/>
            <person name="Kiefer A.F."/>
            <person name="Nichols A."/>
            <person name="Cepeda A.J."/>
            <person name="Yan W."/>
            <person name="Fan B."/>
            <person name="Jiang Y."/>
            <person name="Adhikari A."/>
            <person name="Zheng C.-J."/>
            <person name="Schuster L."/>
            <person name="Cowan T.M."/>
            <person name="Smanski M.J."/>
            <person name="Chevrette M.G."/>
            <person name="De Carvalho L.P.S."/>
            <person name="Shen B."/>
        </authorList>
    </citation>
    <scope>NUCLEOTIDE SEQUENCE [LARGE SCALE GENOMIC DNA]</scope>
    <source>
        <strain evidence="2 3">NPDC007147</strain>
    </source>
</reference>
<sequence length="114" mass="12563">MTEVFDGAVDVLSMALGLGCVWLGWRAVLRPRRPPEPIQGPVWVVRAWGLGYVLLGICLTIQSVTLMAGGEPGRPADVIRWVAGPLLVGSILAAFLSRRWERRRDRAMNEGRQA</sequence>
<keyword evidence="1" id="KW-0812">Transmembrane</keyword>
<proteinExistence type="predicted"/>
<name>A0ABW6KXD1_9ACTN</name>
<feature type="transmembrane region" description="Helical" evidence="1">
    <location>
        <begin position="12"/>
        <end position="29"/>
    </location>
</feature>